<comment type="function">
    <text evidence="2">Antitoxin component of a type II toxin-antitoxin (TA) system.</text>
</comment>
<protein>
    <recommendedName>
        <fullName evidence="2">Antitoxin</fullName>
    </recommendedName>
</protein>
<keyword evidence="4" id="KW-1185">Reference proteome</keyword>
<name>A0A9Q2CX75_9STAP</name>
<gene>
    <name evidence="3" type="ORF">HNQ45_000044</name>
</gene>
<dbReference type="InterPro" id="IPR051405">
    <property type="entry name" value="phD/YefM_antitoxin"/>
</dbReference>
<dbReference type="RefSeq" id="WP_183672622.1">
    <property type="nucleotide sequence ID" value="NZ_CBCRYX010000003.1"/>
</dbReference>
<organism evidence="3 4">
    <name type="scientific">Nosocomiicoccus ampullae</name>
    <dbReference type="NCBI Taxonomy" id="489910"/>
    <lineage>
        <taxon>Bacteria</taxon>
        <taxon>Bacillati</taxon>
        <taxon>Bacillota</taxon>
        <taxon>Bacilli</taxon>
        <taxon>Bacillales</taxon>
        <taxon>Staphylococcaceae</taxon>
        <taxon>Nosocomiicoccus</taxon>
    </lineage>
</organism>
<dbReference type="PANTHER" id="PTHR33713">
    <property type="entry name" value="ANTITOXIN YAFN-RELATED"/>
    <property type="match status" value="1"/>
</dbReference>
<evidence type="ECO:0000313" key="3">
    <source>
        <dbReference type="EMBL" id="MBB5175186.1"/>
    </source>
</evidence>
<dbReference type="Pfam" id="PF02604">
    <property type="entry name" value="PhdYeFM_antitox"/>
    <property type="match status" value="1"/>
</dbReference>
<dbReference type="Gene3D" id="6.10.250.330">
    <property type="match status" value="1"/>
</dbReference>
<proteinExistence type="inferred from homology"/>
<dbReference type="NCBIfam" id="TIGR01552">
    <property type="entry name" value="phd_fam"/>
    <property type="match status" value="1"/>
</dbReference>
<evidence type="ECO:0000313" key="4">
    <source>
        <dbReference type="Proteomes" id="UP000579136"/>
    </source>
</evidence>
<comment type="caution">
    <text evidence="3">The sequence shown here is derived from an EMBL/GenBank/DDBJ whole genome shotgun (WGS) entry which is preliminary data.</text>
</comment>
<accession>A0A9Q2CX75</accession>
<dbReference type="EMBL" id="JACHHF010000001">
    <property type="protein sequence ID" value="MBB5175186.1"/>
    <property type="molecule type" value="Genomic_DNA"/>
</dbReference>
<dbReference type="AlphaFoldDB" id="A0A9Q2CX75"/>
<dbReference type="Gene3D" id="3.40.1620.10">
    <property type="entry name" value="YefM-like domain"/>
    <property type="match status" value="1"/>
</dbReference>
<dbReference type="SUPFAM" id="SSF143120">
    <property type="entry name" value="YefM-like"/>
    <property type="match status" value="1"/>
</dbReference>
<comment type="similarity">
    <text evidence="1 2">Belongs to the phD/YefM antitoxin family.</text>
</comment>
<sequence length="82" mass="9605">MSVETYSNARKNFRQLINQVNDNSEVITITTNEHNAVLMSESDYNSIMETFYLQKNPYNNEHLKRSISQFDKGETVKVQIDE</sequence>
<evidence type="ECO:0000256" key="1">
    <source>
        <dbReference type="ARBA" id="ARBA00009981"/>
    </source>
</evidence>
<reference evidence="3 4" key="1">
    <citation type="submission" date="2020-08" db="EMBL/GenBank/DDBJ databases">
        <title>Genomic Encyclopedia of Type Strains, Phase IV (KMG-IV): sequencing the most valuable type-strain genomes for metagenomic binning, comparative biology and taxonomic classification.</title>
        <authorList>
            <person name="Goeker M."/>
        </authorList>
    </citation>
    <scope>NUCLEOTIDE SEQUENCE [LARGE SCALE GENOMIC DNA]</scope>
    <source>
        <strain evidence="3 4">DSM 19163</strain>
    </source>
</reference>
<dbReference type="Proteomes" id="UP000579136">
    <property type="component" value="Unassembled WGS sequence"/>
</dbReference>
<dbReference type="PANTHER" id="PTHR33713:SF6">
    <property type="entry name" value="ANTITOXIN YEFM"/>
    <property type="match status" value="1"/>
</dbReference>
<evidence type="ECO:0000256" key="2">
    <source>
        <dbReference type="RuleBase" id="RU362080"/>
    </source>
</evidence>
<dbReference type="InterPro" id="IPR036165">
    <property type="entry name" value="YefM-like_sf"/>
</dbReference>
<dbReference type="InterPro" id="IPR006442">
    <property type="entry name" value="Antitoxin_Phd/YefM"/>
</dbReference>